<evidence type="ECO:0000313" key="1">
    <source>
        <dbReference type="EMBL" id="MFC5345978.1"/>
    </source>
</evidence>
<protein>
    <submittedName>
        <fullName evidence="1">SHOCT domain-containing protein</fullName>
    </submittedName>
</protein>
<keyword evidence="2" id="KW-1185">Reference proteome</keyword>
<name>A0ABW0FY39_9CAUL</name>
<comment type="caution">
    <text evidence="1">The sequence shown here is derived from an EMBL/GenBank/DDBJ whole genome shotgun (WGS) entry which is preliminary data.</text>
</comment>
<proteinExistence type="predicted"/>
<organism evidence="1 2">
    <name type="scientific">Brevundimonas staleyi</name>
    <dbReference type="NCBI Taxonomy" id="74326"/>
    <lineage>
        <taxon>Bacteria</taxon>
        <taxon>Pseudomonadati</taxon>
        <taxon>Pseudomonadota</taxon>
        <taxon>Alphaproteobacteria</taxon>
        <taxon>Caulobacterales</taxon>
        <taxon>Caulobacteraceae</taxon>
        <taxon>Brevundimonas</taxon>
    </lineage>
</organism>
<dbReference type="EMBL" id="JBHSLF010000054">
    <property type="protein sequence ID" value="MFC5345978.1"/>
    <property type="molecule type" value="Genomic_DNA"/>
</dbReference>
<dbReference type="RefSeq" id="WP_374037004.1">
    <property type="nucleotide sequence ID" value="NZ_CP169082.1"/>
</dbReference>
<sequence>MTVHAQPQAPTSNRMMDDIQQAKALFDAGAISDAEFRK</sequence>
<accession>A0ABW0FY39</accession>
<gene>
    <name evidence="1" type="ORF">ACFPIE_18845</name>
</gene>
<reference evidence="2" key="1">
    <citation type="journal article" date="2019" name="Int. J. Syst. Evol. Microbiol.">
        <title>The Global Catalogue of Microorganisms (GCM) 10K type strain sequencing project: providing services to taxonomists for standard genome sequencing and annotation.</title>
        <authorList>
            <consortium name="The Broad Institute Genomics Platform"/>
            <consortium name="The Broad Institute Genome Sequencing Center for Infectious Disease"/>
            <person name="Wu L."/>
            <person name="Ma J."/>
        </authorList>
    </citation>
    <scope>NUCLEOTIDE SEQUENCE [LARGE SCALE GENOMIC DNA]</scope>
    <source>
        <strain evidence="2">JCM 12125</strain>
    </source>
</reference>
<dbReference type="Proteomes" id="UP001596152">
    <property type="component" value="Unassembled WGS sequence"/>
</dbReference>
<evidence type="ECO:0000313" key="2">
    <source>
        <dbReference type="Proteomes" id="UP001596152"/>
    </source>
</evidence>